<evidence type="ECO:0000256" key="1">
    <source>
        <dbReference type="ARBA" id="ARBA00004651"/>
    </source>
</evidence>
<keyword evidence="2" id="KW-1003">Cell membrane</keyword>
<keyword evidence="3" id="KW-0808">Transferase</keyword>
<dbReference type="InterPro" id="IPR018584">
    <property type="entry name" value="GT87"/>
</dbReference>
<evidence type="ECO:0000256" key="2">
    <source>
        <dbReference type="ARBA" id="ARBA00022475"/>
    </source>
</evidence>
<keyword evidence="6 9" id="KW-0472">Membrane</keyword>
<evidence type="ECO:0000256" key="4">
    <source>
        <dbReference type="ARBA" id="ARBA00022692"/>
    </source>
</evidence>
<feature type="transmembrane region" description="Helical" evidence="9">
    <location>
        <begin position="313"/>
        <end position="330"/>
    </location>
</feature>
<dbReference type="EMBL" id="BMSZ01000001">
    <property type="protein sequence ID" value="GGS34764.1"/>
    <property type="molecule type" value="Genomic_DNA"/>
</dbReference>
<evidence type="ECO:0000256" key="8">
    <source>
        <dbReference type="SAM" id="MobiDB-lite"/>
    </source>
</evidence>
<accession>A0ABQ2SNP2</accession>
<dbReference type="Pfam" id="PF09594">
    <property type="entry name" value="GT87"/>
    <property type="match status" value="1"/>
</dbReference>
<feature type="transmembrane region" description="Helical" evidence="9">
    <location>
        <begin position="159"/>
        <end position="182"/>
    </location>
</feature>
<protein>
    <submittedName>
        <fullName evidence="10">Membrane protein</fullName>
    </submittedName>
</protein>
<dbReference type="RefSeq" id="WP_199887387.1">
    <property type="nucleotide sequence ID" value="NZ_BMSZ01000001.1"/>
</dbReference>
<feature type="transmembrane region" description="Helical" evidence="9">
    <location>
        <begin position="365"/>
        <end position="386"/>
    </location>
</feature>
<dbReference type="PIRSF" id="PIRSF010361">
    <property type="entry name" value="UCP010361"/>
    <property type="match status" value="1"/>
</dbReference>
<feature type="transmembrane region" description="Helical" evidence="9">
    <location>
        <begin position="337"/>
        <end position="359"/>
    </location>
</feature>
<evidence type="ECO:0000256" key="5">
    <source>
        <dbReference type="ARBA" id="ARBA00022989"/>
    </source>
</evidence>
<keyword evidence="11" id="KW-1185">Reference proteome</keyword>
<feature type="transmembrane region" description="Helical" evidence="9">
    <location>
        <begin position="194"/>
        <end position="219"/>
    </location>
</feature>
<feature type="transmembrane region" description="Helical" evidence="9">
    <location>
        <begin position="121"/>
        <end position="139"/>
    </location>
</feature>
<evidence type="ECO:0000256" key="3">
    <source>
        <dbReference type="ARBA" id="ARBA00022679"/>
    </source>
</evidence>
<organism evidence="10 11">
    <name type="scientific">Streptomyces badius</name>
    <dbReference type="NCBI Taxonomy" id="1941"/>
    <lineage>
        <taxon>Bacteria</taxon>
        <taxon>Bacillati</taxon>
        <taxon>Actinomycetota</taxon>
        <taxon>Actinomycetes</taxon>
        <taxon>Kitasatosporales</taxon>
        <taxon>Streptomycetaceae</taxon>
        <taxon>Streptomyces</taxon>
    </lineage>
</organism>
<dbReference type="InterPro" id="IPR016570">
    <property type="entry name" value="UCP010361"/>
</dbReference>
<reference evidence="11" key="1">
    <citation type="journal article" date="2019" name="Int. J. Syst. Evol. Microbiol.">
        <title>The Global Catalogue of Microorganisms (GCM) 10K type strain sequencing project: providing services to taxonomists for standard genome sequencing and annotation.</title>
        <authorList>
            <consortium name="The Broad Institute Genomics Platform"/>
            <consortium name="The Broad Institute Genome Sequencing Center for Infectious Disease"/>
            <person name="Wu L."/>
            <person name="Ma J."/>
        </authorList>
    </citation>
    <scope>NUCLEOTIDE SEQUENCE [LARGE SCALE GENOMIC DNA]</scope>
    <source>
        <strain evidence="11">JCM 4350</strain>
    </source>
</reference>
<feature type="transmembrane region" description="Helical" evidence="9">
    <location>
        <begin position="289"/>
        <end position="307"/>
    </location>
</feature>
<feature type="transmembrane region" description="Helical" evidence="9">
    <location>
        <begin position="88"/>
        <end position="109"/>
    </location>
</feature>
<evidence type="ECO:0000256" key="7">
    <source>
        <dbReference type="ARBA" id="ARBA00024033"/>
    </source>
</evidence>
<feature type="region of interest" description="Disordered" evidence="8">
    <location>
        <begin position="397"/>
        <end position="419"/>
    </location>
</feature>
<dbReference type="Proteomes" id="UP000659767">
    <property type="component" value="Unassembled WGS sequence"/>
</dbReference>
<gene>
    <name evidence="10" type="ORF">GCM10010253_05440</name>
</gene>
<evidence type="ECO:0000313" key="11">
    <source>
        <dbReference type="Proteomes" id="UP000659767"/>
    </source>
</evidence>
<evidence type="ECO:0000256" key="9">
    <source>
        <dbReference type="SAM" id="Phobius"/>
    </source>
</evidence>
<sequence length="419" mass="44515">MTTGRAPTGTGPWPYAVWALTRGWLLACVFKVVTVTGPDVTVDVSVIYRGWYEVLLTGTYPLDDVTWQYPPGAALAILSPALLPSWEYATAFFVLVLVCDALVLGLLLYAGRRPGMRAAGAWVWVVGVPLLGPTVYARYDLMVTAVAVAALLAGVRRPRALGALAAFGALLKGWPVLVLAGVRKGRPTRAAWSSAALAGAGLAAAFALWMPGAFAFLAFQRDRGTEVESLGALVFHIARQFGWAGRVELRYGSMEFVGPHVELVSTLALGLAVLAWGWLLLWRLRARLFAVRTPAEAAFTAVLLFTVTSRVISPQYVVWLVGLAAVCLVFRGTAMALPAVLVLVAAGVTFLEFPIGFASVVASDAWGVTLLVVRNGLLVAASLIAARRLWRSTVPGRPAGPRAEASPGAVEGQPSRVAR</sequence>
<comment type="subcellular location">
    <subcellularLocation>
        <location evidence="1">Cell membrane</location>
        <topology evidence="1">Multi-pass membrane protein</topology>
    </subcellularLocation>
</comment>
<name>A0ABQ2SNP2_STRBA</name>
<comment type="similarity">
    <text evidence="7">Belongs to the glycosyltransferase 87 family.</text>
</comment>
<keyword evidence="5 9" id="KW-1133">Transmembrane helix</keyword>
<keyword evidence="4 9" id="KW-0812">Transmembrane</keyword>
<evidence type="ECO:0000313" key="10">
    <source>
        <dbReference type="EMBL" id="GGS34764.1"/>
    </source>
</evidence>
<comment type="caution">
    <text evidence="10">The sequence shown here is derived from an EMBL/GenBank/DDBJ whole genome shotgun (WGS) entry which is preliminary data.</text>
</comment>
<evidence type="ECO:0000256" key="6">
    <source>
        <dbReference type="ARBA" id="ARBA00023136"/>
    </source>
</evidence>
<proteinExistence type="inferred from homology"/>
<feature type="transmembrane region" description="Helical" evidence="9">
    <location>
        <begin position="263"/>
        <end position="282"/>
    </location>
</feature>